<evidence type="ECO:0000313" key="2">
    <source>
        <dbReference type="EMBL" id="ELU16996.1"/>
    </source>
</evidence>
<proteinExistence type="predicted"/>
<dbReference type="HOGENOM" id="CLU_1836970_0_0_1"/>
<sequence>MEHNQCEMNFIRDRPPPRSSLRTIHIVVACDVVSFEFYGIVVTIFTMALKTIGGGLGGRPHHFSLGSMIRDNSLSLLVFYTWLGLLAFILLVTVIVYKHRQRMSNFFWEIRTGQWRRGRDRVSQTSGTEEGHTLLAHQRV</sequence>
<dbReference type="EnsemblMetazoa" id="CapteT201878">
    <property type="protein sequence ID" value="CapteP201878"/>
    <property type="gene ID" value="CapteG201878"/>
</dbReference>
<dbReference type="AlphaFoldDB" id="R7VK32"/>
<dbReference type="EMBL" id="KB292771">
    <property type="protein sequence ID" value="ELU16996.1"/>
    <property type="molecule type" value="Genomic_DNA"/>
</dbReference>
<evidence type="ECO:0000313" key="4">
    <source>
        <dbReference type="Proteomes" id="UP000014760"/>
    </source>
</evidence>
<accession>R7VK32</accession>
<reference evidence="3" key="3">
    <citation type="submission" date="2015-06" db="UniProtKB">
        <authorList>
            <consortium name="EnsemblMetazoa"/>
        </authorList>
    </citation>
    <scope>IDENTIFICATION</scope>
</reference>
<keyword evidence="1" id="KW-0812">Transmembrane</keyword>
<evidence type="ECO:0000313" key="3">
    <source>
        <dbReference type="EnsemblMetazoa" id="CapteP201878"/>
    </source>
</evidence>
<dbReference type="EMBL" id="AMQN01004164">
    <property type="status" value="NOT_ANNOTATED_CDS"/>
    <property type="molecule type" value="Genomic_DNA"/>
</dbReference>
<feature type="transmembrane region" description="Helical" evidence="1">
    <location>
        <begin position="77"/>
        <end position="97"/>
    </location>
</feature>
<reference evidence="4" key="1">
    <citation type="submission" date="2012-12" db="EMBL/GenBank/DDBJ databases">
        <authorList>
            <person name="Hellsten U."/>
            <person name="Grimwood J."/>
            <person name="Chapman J.A."/>
            <person name="Shapiro H."/>
            <person name="Aerts A."/>
            <person name="Otillar R.P."/>
            <person name="Terry A.Y."/>
            <person name="Boore J.L."/>
            <person name="Simakov O."/>
            <person name="Marletaz F."/>
            <person name="Cho S.-J."/>
            <person name="Edsinger-Gonzales E."/>
            <person name="Havlak P."/>
            <person name="Kuo D.-H."/>
            <person name="Larsson T."/>
            <person name="Lv J."/>
            <person name="Arendt D."/>
            <person name="Savage R."/>
            <person name="Osoegawa K."/>
            <person name="de Jong P."/>
            <person name="Lindberg D.R."/>
            <person name="Seaver E.C."/>
            <person name="Weisblat D.A."/>
            <person name="Putnam N.H."/>
            <person name="Grigoriev I.V."/>
            <person name="Rokhsar D.S."/>
        </authorList>
    </citation>
    <scope>NUCLEOTIDE SEQUENCE</scope>
    <source>
        <strain evidence="4">I ESC-2004</strain>
    </source>
</reference>
<name>R7VK32_CAPTE</name>
<feature type="transmembrane region" description="Helical" evidence="1">
    <location>
        <begin position="21"/>
        <end position="49"/>
    </location>
</feature>
<reference evidence="2 4" key="2">
    <citation type="journal article" date="2013" name="Nature">
        <title>Insights into bilaterian evolution from three spiralian genomes.</title>
        <authorList>
            <person name="Simakov O."/>
            <person name="Marletaz F."/>
            <person name="Cho S.J."/>
            <person name="Edsinger-Gonzales E."/>
            <person name="Havlak P."/>
            <person name="Hellsten U."/>
            <person name="Kuo D.H."/>
            <person name="Larsson T."/>
            <person name="Lv J."/>
            <person name="Arendt D."/>
            <person name="Savage R."/>
            <person name="Osoegawa K."/>
            <person name="de Jong P."/>
            <person name="Grimwood J."/>
            <person name="Chapman J.A."/>
            <person name="Shapiro H."/>
            <person name="Aerts A."/>
            <person name="Otillar R.P."/>
            <person name="Terry A.Y."/>
            <person name="Boore J.L."/>
            <person name="Grigoriev I.V."/>
            <person name="Lindberg D.R."/>
            <person name="Seaver E.C."/>
            <person name="Weisblat D.A."/>
            <person name="Putnam N.H."/>
            <person name="Rokhsar D.S."/>
        </authorList>
    </citation>
    <scope>NUCLEOTIDE SEQUENCE</scope>
    <source>
        <strain evidence="2 4">I ESC-2004</strain>
    </source>
</reference>
<dbReference type="Proteomes" id="UP000014760">
    <property type="component" value="Unassembled WGS sequence"/>
</dbReference>
<keyword evidence="1" id="KW-1133">Transmembrane helix</keyword>
<gene>
    <name evidence="2" type="ORF">CAPTEDRAFT_201878</name>
</gene>
<keyword evidence="1" id="KW-0472">Membrane</keyword>
<evidence type="ECO:0000256" key="1">
    <source>
        <dbReference type="SAM" id="Phobius"/>
    </source>
</evidence>
<organism evidence="2">
    <name type="scientific">Capitella teleta</name>
    <name type="common">Polychaete worm</name>
    <dbReference type="NCBI Taxonomy" id="283909"/>
    <lineage>
        <taxon>Eukaryota</taxon>
        <taxon>Metazoa</taxon>
        <taxon>Spiralia</taxon>
        <taxon>Lophotrochozoa</taxon>
        <taxon>Annelida</taxon>
        <taxon>Polychaeta</taxon>
        <taxon>Sedentaria</taxon>
        <taxon>Scolecida</taxon>
        <taxon>Capitellidae</taxon>
        <taxon>Capitella</taxon>
    </lineage>
</organism>
<protein>
    <submittedName>
        <fullName evidence="2 3">Uncharacterized protein</fullName>
    </submittedName>
</protein>
<keyword evidence="4" id="KW-1185">Reference proteome</keyword>